<evidence type="ECO:0000256" key="2">
    <source>
        <dbReference type="ARBA" id="ARBA00022540"/>
    </source>
</evidence>
<dbReference type="GO" id="GO:0000340">
    <property type="term" value="F:RNA 7-methylguanosine cap binding"/>
    <property type="evidence" value="ECO:0007669"/>
    <property type="project" value="TreeGrafter"/>
</dbReference>
<dbReference type="OrthoDB" id="590761at2759"/>
<comment type="caution">
    <text evidence="7">The sequence shown here is derived from an EMBL/GenBank/DDBJ whole genome shotgun (WGS) entry which is preliminary data.</text>
</comment>
<reference evidence="7" key="2">
    <citation type="submission" date="2021-04" db="EMBL/GenBank/DDBJ databases">
        <authorList>
            <person name="Podell S."/>
        </authorList>
    </citation>
    <scope>NUCLEOTIDE SEQUENCE</scope>
    <source>
        <strain evidence="7">Hildebrandi</strain>
    </source>
</reference>
<protein>
    <submittedName>
        <fullName evidence="7">Translation initiation factor 4E</fullName>
    </submittedName>
</protein>
<name>A0A9K3L4G5_9STRA</name>
<evidence type="ECO:0000313" key="8">
    <source>
        <dbReference type="Proteomes" id="UP000693970"/>
    </source>
</evidence>
<reference evidence="7" key="1">
    <citation type="journal article" date="2021" name="Sci. Rep.">
        <title>Diploid genomic architecture of Nitzschia inconspicua, an elite biomass production diatom.</title>
        <authorList>
            <person name="Oliver A."/>
            <person name="Podell S."/>
            <person name="Pinowska A."/>
            <person name="Traller J.C."/>
            <person name="Smith S.R."/>
            <person name="McClure R."/>
            <person name="Beliaev A."/>
            <person name="Bohutskyi P."/>
            <person name="Hill E.A."/>
            <person name="Rabines A."/>
            <person name="Zheng H."/>
            <person name="Allen L.Z."/>
            <person name="Kuo A."/>
            <person name="Grigoriev I.V."/>
            <person name="Allen A.E."/>
            <person name="Hazlebeck D."/>
            <person name="Allen E.E."/>
        </authorList>
    </citation>
    <scope>NUCLEOTIDE SEQUENCE</scope>
    <source>
        <strain evidence="7">Hildebrandi</strain>
    </source>
</reference>
<evidence type="ECO:0000256" key="3">
    <source>
        <dbReference type="ARBA" id="ARBA00022845"/>
    </source>
</evidence>
<feature type="region of interest" description="Disordered" evidence="6">
    <location>
        <begin position="190"/>
        <end position="209"/>
    </location>
</feature>
<dbReference type="GO" id="GO:0003743">
    <property type="term" value="F:translation initiation factor activity"/>
    <property type="evidence" value="ECO:0007669"/>
    <property type="project" value="UniProtKB-KW"/>
</dbReference>
<accession>A0A9K3L4G5</accession>
<evidence type="ECO:0000313" key="7">
    <source>
        <dbReference type="EMBL" id="KAG7355504.1"/>
    </source>
</evidence>
<gene>
    <name evidence="7" type="ORF">IV203_000190</name>
</gene>
<keyword evidence="5" id="KW-0648">Protein biosynthesis</keyword>
<keyword evidence="4" id="KW-0694">RNA-binding</keyword>
<dbReference type="GO" id="GO:0016281">
    <property type="term" value="C:eukaryotic translation initiation factor 4F complex"/>
    <property type="evidence" value="ECO:0007669"/>
    <property type="project" value="TreeGrafter"/>
</dbReference>
<keyword evidence="8" id="KW-1185">Reference proteome</keyword>
<comment type="similarity">
    <text evidence="1">Belongs to the eukaryotic initiation factor 4E family.</text>
</comment>
<dbReference type="Pfam" id="PF01652">
    <property type="entry name" value="IF4E"/>
    <property type="match status" value="1"/>
</dbReference>
<dbReference type="EMBL" id="JAGRRH010000015">
    <property type="protein sequence ID" value="KAG7355504.1"/>
    <property type="molecule type" value="Genomic_DNA"/>
</dbReference>
<evidence type="ECO:0000256" key="5">
    <source>
        <dbReference type="ARBA" id="ARBA00022917"/>
    </source>
</evidence>
<evidence type="ECO:0000256" key="6">
    <source>
        <dbReference type="SAM" id="MobiDB-lite"/>
    </source>
</evidence>
<organism evidence="7 8">
    <name type="scientific">Nitzschia inconspicua</name>
    <dbReference type="NCBI Taxonomy" id="303405"/>
    <lineage>
        <taxon>Eukaryota</taxon>
        <taxon>Sar</taxon>
        <taxon>Stramenopiles</taxon>
        <taxon>Ochrophyta</taxon>
        <taxon>Bacillariophyta</taxon>
        <taxon>Bacillariophyceae</taxon>
        <taxon>Bacillariophycidae</taxon>
        <taxon>Bacillariales</taxon>
        <taxon>Bacillariaceae</taxon>
        <taxon>Nitzschia</taxon>
    </lineage>
</organism>
<feature type="compositionally biased region" description="Basic and acidic residues" evidence="6">
    <location>
        <begin position="200"/>
        <end position="209"/>
    </location>
</feature>
<keyword evidence="3" id="KW-0810">Translation regulation</keyword>
<dbReference type="InterPro" id="IPR001040">
    <property type="entry name" value="TIF_eIF_4E"/>
</dbReference>
<dbReference type="Proteomes" id="UP000693970">
    <property type="component" value="Unassembled WGS sequence"/>
</dbReference>
<dbReference type="PANTHER" id="PTHR11960:SF8">
    <property type="entry name" value="EUKARYOTIC TRANSLATION INITIATION FACTOR 4E1-RELATED"/>
    <property type="match status" value="1"/>
</dbReference>
<dbReference type="GO" id="GO:0006417">
    <property type="term" value="P:regulation of translation"/>
    <property type="evidence" value="ECO:0007669"/>
    <property type="project" value="UniProtKB-KW"/>
</dbReference>
<dbReference type="PANTHER" id="PTHR11960">
    <property type="entry name" value="EUKARYOTIC TRANSLATION INITIATION FACTOR 4E RELATED"/>
    <property type="match status" value="1"/>
</dbReference>
<dbReference type="AlphaFoldDB" id="A0A9K3L4G5"/>
<sequence length="209" mass="24324">MAEELHPLQNEWVIWEHKANTGSKDPAKWKENMKQLCEFSTVEGFWQYFSHLPKPSEVFFDGDCKKKVTDVGSGTDGDKTVEEYSLFKKGIEPEWGDPQNVIGGEWFCRQFFEADVLDLYWTNLVMACIGETIEDAVDDEGAFQSYINGARVVDKSRNFPLYKIEIWLNTRDPIIKERIKDKLMDVLTDGQQTPSRKMQPKFDWRDHTA</sequence>
<proteinExistence type="inferred from homology"/>
<evidence type="ECO:0000256" key="1">
    <source>
        <dbReference type="ARBA" id="ARBA00009860"/>
    </source>
</evidence>
<evidence type="ECO:0000256" key="4">
    <source>
        <dbReference type="ARBA" id="ARBA00022884"/>
    </source>
</evidence>
<keyword evidence="2 7" id="KW-0396">Initiation factor</keyword>